<dbReference type="AlphaFoldDB" id="A0A2I1HFT8"/>
<sequence>TSIVRYMVNIPSNFKPILVGIVISDAWLQINKAGNTRLAFKQSIDNLNEALAHRICCDGTRTYNGITLQTQSFTIKEVAFIVNVLFICKEANLPFIFHLNLWKKFKLIFYLTFVIL</sequence>
<dbReference type="InterPro" id="IPR027434">
    <property type="entry name" value="Homing_endonucl"/>
</dbReference>
<reference evidence="2 3" key="1">
    <citation type="submission" date="2015-10" db="EMBL/GenBank/DDBJ databases">
        <title>Genome analyses suggest a sexual origin of heterokaryosis in a supposedly ancient asexual fungus.</title>
        <authorList>
            <person name="Ropars J."/>
            <person name="Sedzielewska K."/>
            <person name="Noel J."/>
            <person name="Charron P."/>
            <person name="Farinelli L."/>
            <person name="Marton T."/>
            <person name="Kruger M."/>
            <person name="Pelin A."/>
            <person name="Brachmann A."/>
            <person name="Corradi N."/>
        </authorList>
    </citation>
    <scope>NUCLEOTIDE SEQUENCE [LARGE SCALE GENOMIC DNA]</scope>
    <source>
        <strain evidence="2 3">A4</strain>
    </source>
</reference>
<protein>
    <recommendedName>
        <fullName evidence="1">Homing endonuclease LAGLIDADG domain-containing protein</fullName>
    </recommendedName>
</protein>
<evidence type="ECO:0000259" key="1">
    <source>
        <dbReference type="Pfam" id="PF03161"/>
    </source>
</evidence>
<evidence type="ECO:0000313" key="2">
    <source>
        <dbReference type="EMBL" id="PKY57738.1"/>
    </source>
</evidence>
<gene>
    <name evidence="2" type="ORF">RhiirA4_331660</name>
</gene>
<dbReference type="Proteomes" id="UP000234323">
    <property type="component" value="Unassembled WGS sequence"/>
</dbReference>
<organism evidence="2 3">
    <name type="scientific">Rhizophagus irregularis</name>
    <dbReference type="NCBI Taxonomy" id="588596"/>
    <lineage>
        <taxon>Eukaryota</taxon>
        <taxon>Fungi</taxon>
        <taxon>Fungi incertae sedis</taxon>
        <taxon>Mucoromycota</taxon>
        <taxon>Glomeromycotina</taxon>
        <taxon>Glomeromycetes</taxon>
        <taxon>Glomerales</taxon>
        <taxon>Glomeraceae</taxon>
        <taxon>Rhizophagus</taxon>
    </lineage>
</organism>
<dbReference type="SUPFAM" id="SSF55608">
    <property type="entry name" value="Homing endonucleases"/>
    <property type="match status" value="1"/>
</dbReference>
<accession>A0A2I1HFT8</accession>
<dbReference type="Gene3D" id="3.10.28.10">
    <property type="entry name" value="Homing endonucleases"/>
    <property type="match status" value="1"/>
</dbReference>
<dbReference type="EMBL" id="LLXI01002674">
    <property type="protein sequence ID" value="PKY57738.1"/>
    <property type="molecule type" value="Genomic_DNA"/>
</dbReference>
<dbReference type="InterPro" id="IPR004860">
    <property type="entry name" value="LAGLIDADG_dom"/>
</dbReference>
<dbReference type="Pfam" id="PF03161">
    <property type="entry name" value="LAGLIDADG_2"/>
    <property type="match status" value="1"/>
</dbReference>
<comment type="caution">
    <text evidence="2">The sequence shown here is derived from an EMBL/GenBank/DDBJ whole genome shotgun (WGS) entry which is preliminary data.</text>
</comment>
<dbReference type="GO" id="GO:0004519">
    <property type="term" value="F:endonuclease activity"/>
    <property type="evidence" value="ECO:0007669"/>
    <property type="project" value="InterPro"/>
</dbReference>
<keyword evidence="3" id="KW-1185">Reference proteome</keyword>
<feature type="non-terminal residue" evidence="2">
    <location>
        <position position="1"/>
    </location>
</feature>
<proteinExistence type="predicted"/>
<feature type="domain" description="Homing endonuclease LAGLIDADG" evidence="1">
    <location>
        <begin position="49"/>
        <end position="85"/>
    </location>
</feature>
<evidence type="ECO:0000313" key="3">
    <source>
        <dbReference type="Proteomes" id="UP000234323"/>
    </source>
</evidence>
<name>A0A2I1HFT8_9GLOM</name>